<dbReference type="InterPro" id="IPR000253">
    <property type="entry name" value="FHA_dom"/>
</dbReference>
<feature type="compositionally biased region" description="Basic and acidic residues" evidence="14">
    <location>
        <begin position="265"/>
        <end position="296"/>
    </location>
</feature>
<feature type="domain" description="FHA" evidence="15">
    <location>
        <begin position="36"/>
        <end position="86"/>
    </location>
</feature>
<feature type="compositionally biased region" description="Basic and acidic residues" evidence="14">
    <location>
        <begin position="1370"/>
        <end position="1379"/>
    </location>
</feature>
<feature type="compositionally biased region" description="Basic and acidic residues" evidence="14">
    <location>
        <begin position="1162"/>
        <end position="1175"/>
    </location>
</feature>
<feature type="compositionally biased region" description="Polar residues" evidence="14">
    <location>
        <begin position="307"/>
        <end position="321"/>
    </location>
</feature>
<evidence type="ECO:0000256" key="6">
    <source>
        <dbReference type="ARBA" id="ARBA00022737"/>
    </source>
</evidence>
<feature type="compositionally biased region" description="Basic and acidic residues" evidence="14">
    <location>
        <begin position="1219"/>
        <end position="1237"/>
    </location>
</feature>
<feature type="compositionally biased region" description="Low complexity" evidence="14">
    <location>
        <begin position="1537"/>
        <end position="1556"/>
    </location>
</feature>
<feature type="region of interest" description="Disordered" evidence="14">
    <location>
        <begin position="455"/>
        <end position="532"/>
    </location>
</feature>
<organism evidence="17 18">
    <name type="scientific">Brassicogethes aeneus</name>
    <name type="common">Rape pollen beetle</name>
    <name type="synonym">Meligethes aeneus</name>
    <dbReference type="NCBI Taxonomy" id="1431903"/>
    <lineage>
        <taxon>Eukaryota</taxon>
        <taxon>Metazoa</taxon>
        <taxon>Ecdysozoa</taxon>
        <taxon>Arthropoda</taxon>
        <taxon>Hexapoda</taxon>
        <taxon>Insecta</taxon>
        <taxon>Pterygota</taxon>
        <taxon>Neoptera</taxon>
        <taxon>Endopterygota</taxon>
        <taxon>Coleoptera</taxon>
        <taxon>Polyphaga</taxon>
        <taxon>Cucujiformia</taxon>
        <taxon>Nitidulidae</taxon>
        <taxon>Meligethinae</taxon>
        <taxon>Brassicogethes</taxon>
    </lineage>
</organism>
<feature type="compositionally biased region" description="Basic and acidic residues" evidence="14">
    <location>
        <begin position="1131"/>
        <end position="1148"/>
    </location>
</feature>
<feature type="compositionally biased region" description="Basic residues" evidence="14">
    <location>
        <begin position="1067"/>
        <end position="1081"/>
    </location>
</feature>
<name>A0A9P0AVX0_BRAAE</name>
<dbReference type="SMART" id="SM00240">
    <property type="entry name" value="FHA"/>
    <property type="match status" value="1"/>
</dbReference>
<evidence type="ECO:0000259" key="16">
    <source>
        <dbReference type="PROSITE" id="PS50172"/>
    </source>
</evidence>
<feature type="compositionally biased region" description="Basic and acidic residues" evidence="14">
    <location>
        <begin position="1265"/>
        <end position="1276"/>
    </location>
</feature>
<evidence type="ECO:0000256" key="5">
    <source>
        <dbReference type="ARBA" id="ARBA00022499"/>
    </source>
</evidence>
<dbReference type="PROSITE" id="PS50006">
    <property type="entry name" value="FHA_DOMAIN"/>
    <property type="match status" value="1"/>
</dbReference>
<keyword evidence="5" id="KW-1017">Isopeptide bond</keyword>
<sequence length="1755" mass="199406">MNNRNSNVILVDKYDRTQAGYLEINHKNYPIYKGVNTIGRNKDAIVNIANLNISTHHAIITIVDSGQHYISDIKSSNGTKCSNTKLKPFKLYELVDRNEIIFGNLHGVYRKVTQQDNTVLRQEEAMEMSQNFTQSFFGSCTQMLADDTNVNITVDHSYITKPNETQMTETEIMPPPKQKPNTQKLDLDIHEAATQALNYVDLSEEATQVMLPDRNINGIVQSEDILEDIHEAATQVLPDPNVNGIVETEDIHNAETQIFQSTPSKSEKPNQNEENKLETAKESKPETIEPKTKTDPKPQIPIEENSETQTQTMDMNISNPADNPPHDDDFYYDEFQYDFHTKTPVDEPKAEENGTKTEEESKPKENSLLFEESLIVNKRESIGDSLCEESIKISRRSTFGVVEESLYEDSITENTSKIQTDENSNDSMDLLVAMPESQLQVHQLKKRVLMRIDSDTTTEESQIHTSQLKRRTNNRISSDSSSTKIDSGSDTEEENEKKSTNIDSGSDTDIEEAPINNTSKNINNPMDDSDLIPATQDVRNEEPAKISQKSETEESFKLGLSELMREDDEKPKYTIHTSQIATTSKELTKTEKEQLRINDSAASEMSMEMLHLSSSEKTQDEKSPEKKFSFKKFTHKVVETNLSVLEREKEGGNNEDDGIFMLPTQKILVENPTQEEDATKDDLLDAPTQKLPTEETVFCMPKSKNDSINDDLDAPTQKLPDEDIFLMPTQQLDTTPKKTLNEETDYCITPKLPEENEDVFLMPTQKLEHTTPKEEIYILDCPTQKLPEENEEVFLMPTQKLEHTTPKKCSLSKEEIYILDCPTQKLCEEEINTLDCPTQKLSEEEINTLDCPTQKLPEEDILQSKKINKTKKSSLSKEVRDILDTPTQKLPEENNEKIESPANTSVENNNEDEDALNCSTQKLPEETPTKSNTTYYANTQSLLQDLTNTPKRNKTFFDNTQSLINVLSDSVADPDVETQMEANFPSQNVRLLPQDDSRPKNPLCSIMEDNSEKNYDNDNEDKVEEIVVKNSRNSGSLGSTTSERSRKSSNKKELVAKENPQDIIKDKNKRTSGKRVSKPNKKYSEDFSTEDYDSEASVNSTMSKKSDKEGSKRKRSYKESEENDLQNSAKLEMRSRSSRRINVEKEETGSLNKLDYSNRINNFEKEEEKISEKITKPNSRSSKRNTTKEESCSKNEEKSKKRISKSKSSNEDTQDEEEKIVPEKTKKVKREETKIIKESNSLNKKTSKSNEEIKNNQNTRSSSRNIEKEEEKEEKPKKRVSKPNQKYSSEEFDTQDEEEKILPGKTKNDKKEETTGEPKIVKTEEITSRRTRKNDTEGIMTETLHTRKGRSRKLSTDSNLDVPKKKTRRISCDEDLEKKRVNRRSARQKISEDSEILDQIKETGETKGNSDEDLKVFQPILRKIDDSKLSSSHIDVPMSVVDQSFALLESKSSKTRKTKTLNPRIEAVTVIVKNRRSMTTGVKEESDKEEVAINSSSKRGKTLLPPPETMVKRSRKPSKKVMDSEESSGSASVDEMNTSISSIKSRSSRSNSVLSTPERAKRKLKPKVVFTMMESPELEAIIRMLGGSVVDTVDSSTVLITGSVKRSQKLLTAIGQGKPICSPLWIQESKKKGEFLDPWNFILEDQEAEAKWDFKLKESITRGLNNKMLTNHVFQLIVSNAQDVLKGAIEACGGKCVSRAPAKSQANFIVISIPENKSKYTTILKKNPDILVLEPESIFDGVLRQELRFNKHVLK</sequence>
<feature type="region of interest" description="Disordered" evidence="14">
    <location>
        <begin position="867"/>
        <end position="913"/>
    </location>
</feature>
<proteinExistence type="predicted"/>
<dbReference type="CDD" id="cd17744">
    <property type="entry name" value="BRCT_MDC1_rpt1"/>
    <property type="match status" value="1"/>
</dbReference>
<gene>
    <name evidence="17" type="ORF">MELIAE_LOCUS4109</name>
</gene>
<evidence type="ECO:0000256" key="12">
    <source>
        <dbReference type="ARBA" id="ARBA00023858"/>
    </source>
</evidence>
<dbReference type="GO" id="GO:0006974">
    <property type="term" value="P:DNA damage response"/>
    <property type="evidence" value="ECO:0007669"/>
    <property type="project" value="UniProtKB-KW"/>
</dbReference>
<dbReference type="InterPro" id="IPR008984">
    <property type="entry name" value="SMAD_FHA_dom_sf"/>
</dbReference>
<evidence type="ECO:0000256" key="11">
    <source>
        <dbReference type="ARBA" id="ARBA00023306"/>
    </source>
</evidence>
<dbReference type="PANTHER" id="PTHR23196:SF1">
    <property type="entry name" value="PAX-INTERACTING PROTEIN 1"/>
    <property type="match status" value="1"/>
</dbReference>
<dbReference type="EMBL" id="OV121133">
    <property type="protein sequence ID" value="CAH0551523.1"/>
    <property type="molecule type" value="Genomic_DNA"/>
</dbReference>
<evidence type="ECO:0000256" key="7">
    <source>
        <dbReference type="ARBA" id="ARBA00022763"/>
    </source>
</evidence>
<feature type="region of interest" description="Disordered" evidence="14">
    <location>
        <begin position="1478"/>
        <end position="1558"/>
    </location>
</feature>
<evidence type="ECO:0000256" key="3">
    <source>
        <dbReference type="ARBA" id="ARBA00015014"/>
    </source>
</evidence>
<dbReference type="PANTHER" id="PTHR23196">
    <property type="entry name" value="PAX TRANSCRIPTION ACTIVATION DOMAIN INTERACTING PROTEIN"/>
    <property type="match status" value="1"/>
</dbReference>
<keyword evidence="18" id="KW-1185">Reference proteome</keyword>
<dbReference type="Proteomes" id="UP001154078">
    <property type="component" value="Chromosome 2"/>
</dbReference>
<feature type="compositionally biased region" description="Polar residues" evidence="14">
    <location>
        <begin position="1255"/>
        <end position="1264"/>
    </location>
</feature>
<dbReference type="GO" id="GO:0005694">
    <property type="term" value="C:chromosome"/>
    <property type="evidence" value="ECO:0007669"/>
    <property type="project" value="UniProtKB-SubCell"/>
</dbReference>
<dbReference type="Gene3D" id="3.40.50.10190">
    <property type="entry name" value="BRCT domain"/>
    <property type="match status" value="2"/>
</dbReference>
<feature type="compositionally biased region" description="Basic and acidic residues" evidence="14">
    <location>
        <begin position="1300"/>
        <end position="1336"/>
    </location>
</feature>
<keyword evidence="10" id="KW-0539">Nucleus</keyword>
<evidence type="ECO:0000313" key="18">
    <source>
        <dbReference type="Proteomes" id="UP001154078"/>
    </source>
</evidence>
<evidence type="ECO:0000256" key="4">
    <source>
        <dbReference type="ARBA" id="ARBA00022454"/>
    </source>
</evidence>
<feature type="compositionally biased region" description="Basic and acidic residues" evidence="14">
    <location>
        <begin position="1186"/>
        <end position="1199"/>
    </location>
</feature>
<dbReference type="SMART" id="SM00292">
    <property type="entry name" value="BRCT"/>
    <property type="match status" value="2"/>
</dbReference>
<evidence type="ECO:0000256" key="14">
    <source>
        <dbReference type="SAM" id="MobiDB-lite"/>
    </source>
</evidence>
<evidence type="ECO:0000256" key="10">
    <source>
        <dbReference type="ARBA" id="ARBA00023242"/>
    </source>
</evidence>
<dbReference type="OrthoDB" id="342264at2759"/>
<dbReference type="InterPro" id="IPR001357">
    <property type="entry name" value="BRCT_dom"/>
</dbReference>
<dbReference type="Pfam" id="PF16589">
    <property type="entry name" value="BRCT_2"/>
    <property type="match status" value="1"/>
</dbReference>
<keyword evidence="6" id="KW-0677">Repeat</keyword>
<evidence type="ECO:0000313" key="17">
    <source>
        <dbReference type="EMBL" id="CAH0551523.1"/>
    </source>
</evidence>
<feature type="compositionally biased region" description="Basic and acidic residues" evidence="14">
    <location>
        <begin position="337"/>
        <end position="365"/>
    </location>
</feature>
<dbReference type="InterPro" id="IPR051579">
    <property type="entry name" value="DDR_Transcriptional_Reg"/>
</dbReference>
<evidence type="ECO:0000256" key="13">
    <source>
        <dbReference type="ARBA" id="ARBA00030146"/>
    </source>
</evidence>
<feature type="compositionally biased region" description="Acidic residues" evidence="14">
    <location>
        <begin position="1290"/>
        <end position="1299"/>
    </location>
</feature>
<keyword evidence="4" id="KW-0158">Chromosome</keyword>
<dbReference type="GO" id="GO:0044666">
    <property type="term" value="C:MLL3/4 complex"/>
    <property type="evidence" value="ECO:0007669"/>
    <property type="project" value="TreeGrafter"/>
</dbReference>
<feature type="compositionally biased region" description="Polar residues" evidence="14">
    <location>
        <begin position="515"/>
        <end position="526"/>
    </location>
</feature>
<dbReference type="Gene3D" id="2.60.200.20">
    <property type="match status" value="1"/>
</dbReference>
<feature type="domain" description="BRCT" evidence="16">
    <location>
        <begin position="1559"/>
        <end position="1643"/>
    </location>
</feature>
<evidence type="ECO:0000256" key="8">
    <source>
        <dbReference type="ARBA" id="ARBA00022843"/>
    </source>
</evidence>
<feature type="compositionally biased region" description="Low complexity" evidence="14">
    <location>
        <begin position="474"/>
        <end position="488"/>
    </location>
</feature>
<dbReference type="SUPFAM" id="SSF49879">
    <property type="entry name" value="SMAD/FHA domain"/>
    <property type="match status" value="1"/>
</dbReference>
<evidence type="ECO:0000256" key="1">
    <source>
        <dbReference type="ARBA" id="ARBA00004123"/>
    </source>
</evidence>
<feature type="region of interest" description="Disordered" evidence="14">
    <location>
        <begin position="985"/>
        <end position="1411"/>
    </location>
</feature>
<keyword evidence="8" id="KW-0832">Ubl conjugation</keyword>
<evidence type="ECO:0000259" key="15">
    <source>
        <dbReference type="PROSITE" id="PS50006"/>
    </source>
</evidence>
<feature type="compositionally biased region" description="Basic and acidic residues" evidence="14">
    <location>
        <begin position="1482"/>
        <end position="1491"/>
    </location>
</feature>
<feature type="compositionally biased region" description="Basic and acidic residues" evidence="14">
    <location>
        <begin position="617"/>
        <end position="626"/>
    </location>
</feature>
<evidence type="ECO:0000256" key="9">
    <source>
        <dbReference type="ARBA" id="ARBA00022990"/>
    </source>
</evidence>
<keyword evidence="7" id="KW-0227">DNA damage</keyword>
<feature type="region of interest" description="Disordered" evidence="14">
    <location>
        <begin position="606"/>
        <end position="626"/>
    </location>
</feature>
<dbReference type="InterPro" id="IPR036420">
    <property type="entry name" value="BRCT_dom_sf"/>
</dbReference>
<protein>
    <recommendedName>
        <fullName evidence="3">Mediator of DNA damage checkpoint protein 1</fullName>
    </recommendedName>
    <alternativeName>
        <fullName evidence="13">PAX transactivation activation domain-interacting protein</fullName>
    </alternativeName>
    <alternativeName>
        <fullName evidence="12">PAX-interacting protein 1</fullName>
    </alternativeName>
</protein>
<evidence type="ECO:0000256" key="2">
    <source>
        <dbReference type="ARBA" id="ARBA00004286"/>
    </source>
</evidence>
<dbReference type="Pfam" id="PF00533">
    <property type="entry name" value="BRCT"/>
    <property type="match status" value="1"/>
</dbReference>
<accession>A0A9P0AVX0</accession>
<comment type="subcellular location">
    <subcellularLocation>
        <location evidence="2">Chromosome</location>
    </subcellularLocation>
    <subcellularLocation>
        <location evidence="1">Nucleus</location>
    </subcellularLocation>
</comment>
<dbReference type="CDD" id="cd18432">
    <property type="entry name" value="BRCT_PAXIP1_rpt6_like"/>
    <property type="match status" value="1"/>
</dbReference>
<feature type="compositionally biased region" description="Basic and acidic residues" evidence="14">
    <location>
        <begin position="1398"/>
        <end position="1411"/>
    </location>
</feature>
<keyword evidence="11" id="KW-0131">Cell cycle</keyword>
<feature type="compositionally biased region" description="Basic and acidic residues" evidence="14">
    <location>
        <begin position="890"/>
        <end position="899"/>
    </location>
</feature>
<dbReference type="SUPFAM" id="SSF52113">
    <property type="entry name" value="BRCT domain"/>
    <property type="match status" value="1"/>
</dbReference>
<dbReference type="Pfam" id="PF00498">
    <property type="entry name" value="FHA"/>
    <property type="match status" value="1"/>
</dbReference>
<reference evidence="17" key="1">
    <citation type="submission" date="2021-12" db="EMBL/GenBank/DDBJ databases">
        <authorList>
            <person name="King R."/>
        </authorList>
    </citation>
    <scope>NUCLEOTIDE SEQUENCE</scope>
</reference>
<feature type="compositionally biased region" description="Low complexity" evidence="14">
    <location>
        <begin position="606"/>
        <end position="616"/>
    </location>
</feature>
<feature type="region of interest" description="Disordered" evidence="14">
    <location>
        <begin position="258"/>
        <end position="366"/>
    </location>
</feature>
<feature type="compositionally biased region" description="Basic and acidic residues" evidence="14">
    <location>
        <begin position="1043"/>
        <end position="1066"/>
    </location>
</feature>
<dbReference type="PROSITE" id="PS50172">
    <property type="entry name" value="BRCT"/>
    <property type="match status" value="1"/>
</dbReference>
<keyword evidence="9" id="KW-0007">Acetylation</keyword>